<feature type="region of interest" description="Disordered" evidence="1">
    <location>
        <begin position="1"/>
        <end position="25"/>
    </location>
</feature>
<dbReference type="AlphaFoldDB" id="A0A5B0ALA0"/>
<evidence type="ECO:0000256" key="1">
    <source>
        <dbReference type="SAM" id="MobiDB-lite"/>
    </source>
</evidence>
<gene>
    <name evidence="2" type="ORF">FGF04_30210</name>
</gene>
<protein>
    <submittedName>
        <fullName evidence="2">Uncharacterized protein</fullName>
    </submittedName>
</protein>
<dbReference type="Proteomes" id="UP000324965">
    <property type="component" value="Unassembled WGS sequence"/>
</dbReference>
<proteinExistence type="predicted"/>
<accession>A0A5B0ALA0</accession>
<evidence type="ECO:0000313" key="2">
    <source>
        <dbReference type="EMBL" id="KAA0929851.1"/>
    </source>
</evidence>
<reference evidence="2 3" key="1">
    <citation type="submission" date="2019-05" db="EMBL/GenBank/DDBJ databases">
        <authorList>
            <person name="Hariharan J."/>
            <person name="Choudoir M.J."/>
            <person name="Diebold P."/>
            <person name="Panke-Buisse K."/>
            <person name="Buckley D.H."/>
        </authorList>
    </citation>
    <scope>NUCLEOTIDE SEQUENCE [LARGE SCALE GENOMIC DNA]</scope>
    <source>
        <strain evidence="2 3">SUN51</strain>
    </source>
</reference>
<keyword evidence="3" id="KW-1185">Reference proteome</keyword>
<feature type="region of interest" description="Disordered" evidence="1">
    <location>
        <begin position="75"/>
        <end position="112"/>
    </location>
</feature>
<dbReference type="EMBL" id="VDFC01000049">
    <property type="protein sequence ID" value="KAA0929851.1"/>
    <property type="molecule type" value="Genomic_DNA"/>
</dbReference>
<feature type="compositionally biased region" description="Basic residues" evidence="1">
    <location>
        <begin position="89"/>
        <end position="106"/>
    </location>
</feature>
<dbReference type="OrthoDB" id="4323885at2"/>
<name>A0A5B0ALA0_9ACTN</name>
<evidence type="ECO:0000313" key="3">
    <source>
        <dbReference type="Proteomes" id="UP000324965"/>
    </source>
</evidence>
<sequence>MPKRAVRSAGAARAGGGRAKWARAKTRWRTATAPVTFPEAVREDEEVVPVDAVSTWVLPSGVTVGRQVVRERRCERTPERHDHAIHFRTAPRRRRRGTRIHPRRDPRHPVDA</sequence>
<comment type="caution">
    <text evidence="2">The sequence shown here is derived from an EMBL/GenBank/DDBJ whole genome shotgun (WGS) entry which is preliminary data.</text>
</comment>
<organism evidence="2 3">
    <name type="scientific">Streptomyces apricus</name>
    <dbReference type="NCBI Taxonomy" id="1828112"/>
    <lineage>
        <taxon>Bacteria</taxon>
        <taxon>Bacillati</taxon>
        <taxon>Actinomycetota</taxon>
        <taxon>Actinomycetes</taxon>
        <taxon>Kitasatosporales</taxon>
        <taxon>Streptomycetaceae</taxon>
        <taxon>Streptomyces</taxon>
    </lineage>
</organism>
<feature type="compositionally biased region" description="Basic and acidic residues" evidence="1">
    <location>
        <begin position="75"/>
        <end position="85"/>
    </location>
</feature>